<gene>
    <name evidence="7" type="ORF">GDO86_012426</name>
</gene>
<dbReference type="AlphaFoldDB" id="A0A8T2IUD7"/>
<evidence type="ECO:0000313" key="7">
    <source>
        <dbReference type="EMBL" id="KAG8434051.1"/>
    </source>
</evidence>
<comment type="similarity">
    <text evidence="2 5">Belongs to the sulfotransferase 1 family.</text>
</comment>
<evidence type="ECO:0000313" key="8">
    <source>
        <dbReference type="Proteomes" id="UP000812440"/>
    </source>
</evidence>
<evidence type="ECO:0000256" key="1">
    <source>
        <dbReference type="ARBA" id="ARBA00004496"/>
    </source>
</evidence>
<accession>A0A8T2IUD7</accession>
<dbReference type="PANTHER" id="PTHR11783">
    <property type="entry name" value="SULFOTRANSFERASE SULT"/>
    <property type="match status" value="1"/>
</dbReference>
<keyword evidence="8" id="KW-1185">Reference proteome</keyword>
<dbReference type="Proteomes" id="UP000812440">
    <property type="component" value="Chromosome 7"/>
</dbReference>
<proteinExistence type="inferred from homology"/>
<dbReference type="EC" id="2.8.2.-" evidence="5"/>
<evidence type="ECO:0000256" key="3">
    <source>
        <dbReference type="ARBA" id="ARBA00022490"/>
    </source>
</evidence>
<evidence type="ECO:0000256" key="2">
    <source>
        <dbReference type="ARBA" id="ARBA00005771"/>
    </source>
</evidence>
<evidence type="ECO:0000259" key="6">
    <source>
        <dbReference type="Pfam" id="PF00685"/>
    </source>
</evidence>
<feature type="domain" description="Sulfotransferase" evidence="6">
    <location>
        <begin position="34"/>
        <end position="277"/>
    </location>
</feature>
<organism evidence="7 8">
    <name type="scientific">Hymenochirus boettgeri</name>
    <name type="common">Congo dwarf clawed frog</name>
    <dbReference type="NCBI Taxonomy" id="247094"/>
    <lineage>
        <taxon>Eukaryota</taxon>
        <taxon>Metazoa</taxon>
        <taxon>Chordata</taxon>
        <taxon>Craniata</taxon>
        <taxon>Vertebrata</taxon>
        <taxon>Euteleostomi</taxon>
        <taxon>Amphibia</taxon>
        <taxon>Batrachia</taxon>
        <taxon>Anura</taxon>
        <taxon>Pipoidea</taxon>
        <taxon>Pipidae</taxon>
        <taxon>Pipinae</taxon>
        <taxon>Hymenochirus</taxon>
    </lineage>
</organism>
<dbReference type="InterPro" id="IPR000863">
    <property type="entry name" value="Sulfotransferase_dom"/>
</dbReference>
<dbReference type="SUPFAM" id="SSF52540">
    <property type="entry name" value="P-loop containing nucleoside triphosphate hydrolases"/>
    <property type="match status" value="1"/>
</dbReference>
<keyword evidence="4 5" id="KW-0808">Transferase</keyword>
<dbReference type="InterPro" id="IPR027417">
    <property type="entry name" value="P-loop_NTPase"/>
</dbReference>
<dbReference type="OrthoDB" id="205623at2759"/>
<dbReference type="Pfam" id="PF00685">
    <property type="entry name" value="Sulfotransfer_1"/>
    <property type="match status" value="1"/>
</dbReference>
<dbReference type="GO" id="GO:0005737">
    <property type="term" value="C:cytoplasm"/>
    <property type="evidence" value="ECO:0007669"/>
    <property type="project" value="UniProtKB-SubCell"/>
</dbReference>
<dbReference type="GO" id="GO:0008146">
    <property type="term" value="F:sulfotransferase activity"/>
    <property type="evidence" value="ECO:0007669"/>
    <property type="project" value="InterPro"/>
</dbReference>
<evidence type="ECO:0000256" key="4">
    <source>
        <dbReference type="ARBA" id="ARBA00022679"/>
    </source>
</evidence>
<keyword evidence="3" id="KW-0963">Cytoplasm</keyword>
<dbReference type="EMBL" id="JAACNH010000008">
    <property type="protein sequence ID" value="KAG8434051.1"/>
    <property type="molecule type" value="Genomic_DNA"/>
</dbReference>
<protein>
    <recommendedName>
        <fullName evidence="5">Sulfotransferase</fullName>
        <ecNumber evidence="5">2.8.2.-</ecNumber>
    </recommendedName>
</protein>
<dbReference type="FunFam" id="3.40.50.300:FF:000433">
    <property type="entry name" value="Estrogen sulfotransferase"/>
    <property type="match status" value="1"/>
</dbReference>
<sequence>MTFDYFMYKGIRFTVQFHSEEILRFIENEFHVLDDDIYNVTYHKSGTHWMGEILNLIKHRGDPTECNTVPVLRRTAWYEANTSISNVENLESPRIITSHVPLHIFTKTAFQSKAKVIYTMRNPKDIFVSLIYFNRMLKCYKETKFQDFLEDFLHGNVLYGSWFDHVKGWMQMAGNENFFYITYEELKQDLRGSVMRICKFLGKELNDEEIDSVVKHSSFDAMKENKMSNGILFPEELLDNTKGSLIRKGICGDWKNHFTVAQSEFFDQVYQEKMKDVNVKFPWEESEK</sequence>
<reference evidence="7" key="1">
    <citation type="thesis" date="2020" institute="ProQuest LLC" country="789 East Eisenhower Parkway, Ann Arbor, MI, USA">
        <title>Comparative Genomics and Chromosome Evolution.</title>
        <authorList>
            <person name="Mudd A.B."/>
        </authorList>
    </citation>
    <scope>NUCLEOTIDE SEQUENCE</scope>
    <source>
        <strain evidence="7">Female2</strain>
        <tissue evidence="7">Blood</tissue>
    </source>
</reference>
<comment type="subcellular location">
    <subcellularLocation>
        <location evidence="1">Cytoplasm</location>
    </subcellularLocation>
</comment>
<comment type="caution">
    <text evidence="7">The sequence shown here is derived from an EMBL/GenBank/DDBJ whole genome shotgun (WGS) entry which is preliminary data.</text>
</comment>
<evidence type="ECO:0000256" key="5">
    <source>
        <dbReference type="RuleBase" id="RU361155"/>
    </source>
</evidence>
<dbReference type="Gene3D" id="3.40.50.300">
    <property type="entry name" value="P-loop containing nucleotide triphosphate hydrolases"/>
    <property type="match status" value="1"/>
</dbReference>
<name>A0A8T2IUD7_9PIPI</name>